<evidence type="ECO:0000259" key="2">
    <source>
        <dbReference type="PROSITE" id="PS50222"/>
    </source>
</evidence>
<keyword evidence="3" id="KW-1185">Reference proteome</keyword>
<evidence type="ECO:0000256" key="1">
    <source>
        <dbReference type="ARBA" id="ARBA00022837"/>
    </source>
</evidence>
<dbReference type="InterPro" id="IPR018247">
    <property type="entry name" value="EF_Hand_1_Ca_BS"/>
</dbReference>
<dbReference type="SUPFAM" id="SSF47473">
    <property type="entry name" value="EF-hand"/>
    <property type="match status" value="1"/>
</dbReference>
<dbReference type="InterPro" id="IPR011992">
    <property type="entry name" value="EF-hand-dom_pair"/>
</dbReference>
<reference evidence="4" key="1">
    <citation type="submission" date="2022-11" db="UniProtKB">
        <authorList>
            <consortium name="WormBaseParasite"/>
        </authorList>
    </citation>
    <scope>IDENTIFICATION</scope>
</reference>
<protein>
    <submittedName>
        <fullName evidence="4">EF-hand domain-containing protein</fullName>
    </submittedName>
</protein>
<dbReference type="PROSITE" id="PS50222">
    <property type="entry name" value="EF_HAND_2"/>
    <property type="match status" value="1"/>
</dbReference>
<sequence>MLKRNDAVIDMALFLNPFNIYNNNINPSHPVHPVNSNECHSVLYDLNGDGHIDNQELHACRYGRVGCNIQIYDFNRDGFLDAEELEECKRVLESDKYVRYCQDAYFDIDKNGHVDSYELEKCLNRHDPSRNREFLFLRAKRKDNELKEKVIV</sequence>
<evidence type="ECO:0000313" key="3">
    <source>
        <dbReference type="Proteomes" id="UP000887577"/>
    </source>
</evidence>
<name>A0A914XYR6_9BILA</name>
<proteinExistence type="predicted"/>
<feature type="domain" description="EF-hand" evidence="2">
    <location>
        <begin position="69"/>
        <end position="95"/>
    </location>
</feature>
<keyword evidence="1" id="KW-0106">Calcium</keyword>
<dbReference type="Pfam" id="PF13202">
    <property type="entry name" value="EF-hand_5"/>
    <property type="match status" value="2"/>
</dbReference>
<dbReference type="WBParaSite" id="PSU_v2.g12361.t1">
    <property type="protein sequence ID" value="PSU_v2.g12361.t1"/>
    <property type="gene ID" value="PSU_v2.g12361"/>
</dbReference>
<evidence type="ECO:0000313" key="4">
    <source>
        <dbReference type="WBParaSite" id="PSU_v2.g12361.t1"/>
    </source>
</evidence>
<dbReference type="Proteomes" id="UP000887577">
    <property type="component" value="Unplaced"/>
</dbReference>
<dbReference type="Gene3D" id="1.10.238.10">
    <property type="entry name" value="EF-hand"/>
    <property type="match status" value="1"/>
</dbReference>
<dbReference type="AlphaFoldDB" id="A0A914XYR6"/>
<organism evidence="3 4">
    <name type="scientific">Panagrolaimus superbus</name>
    <dbReference type="NCBI Taxonomy" id="310955"/>
    <lineage>
        <taxon>Eukaryota</taxon>
        <taxon>Metazoa</taxon>
        <taxon>Ecdysozoa</taxon>
        <taxon>Nematoda</taxon>
        <taxon>Chromadorea</taxon>
        <taxon>Rhabditida</taxon>
        <taxon>Tylenchina</taxon>
        <taxon>Panagrolaimomorpha</taxon>
        <taxon>Panagrolaimoidea</taxon>
        <taxon>Panagrolaimidae</taxon>
        <taxon>Panagrolaimus</taxon>
    </lineage>
</organism>
<dbReference type="GO" id="GO:0005509">
    <property type="term" value="F:calcium ion binding"/>
    <property type="evidence" value="ECO:0007669"/>
    <property type="project" value="InterPro"/>
</dbReference>
<dbReference type="PROSITE" id="PS00018">
    <property type="entry name" value="EF_HAND_1"/>
    <property type="match status" value="3"/>
</dbReference>
<accession>A0A914XYR6</accession>
<dbReference type="InterPro" id="IPR002048">
    <property type="entry name" value="EF_hand_dom"/>
</dbReference>